<dbReference type="OrthoDB" id="2426396at2759"/>
<evidence type="ECO:0000313" key="4">
    <source>
        <dbReference type="Proteomes" id="UP000799779"/>
    </source>
</evidence>
<dbReference type="PANTHER" id="PTHR39599">
    <property type="entry name" value="GPI-ANCHORED PROTEIN (EUROFUNG)-RELATED-RELATED"/>
    <property type="match status" value="1"/>
</dbReference>
<evidence type="ECO:0000256" key="1">
    <source>
        <dbReference type="SAM" id="Phobius"/>
    </source>
</evidence>
<feature type="transmembrane region" description="Helical" evidence="1">
    <location>
        <begin position="181"/>
        <end position="204"/>
    </location>
</feature>
<dbReference type="EMBL" id="ML977571">
    <property type="protein sequence ID" value="KAF2003609.1"/>
    <property type="molecule type" value="Genomic_DNA"/>
</dbReference>
<name>A0A6A5WS46_9PLEO</name>
<proteinExistence type="predicted"/>
<keyword evidence="2" id="KW-0732">Signal</keyword>
<keyword evidence="4" id="KW-1185">Reference proteome</keyword>
<keyword evidence="1" id="KW-1133">Transmembrane helix</keyword>
<dbReference type="AlphaFoldDB" id="A0A6A5WS46"/>
<sequence length="209" mass="21756">MHSIVSSRFLFALLLTCVFANAEADAEPEADPQTYTNNAPFSGAIYIVNPNGQEITTANTNMCPSYASISCSNAGAPSWCCTNNYVCVAPANAGGLIGCCPSGSTCGGTINVASITTVTVQVQQQTSVVYVQPQPTVVNAPSQVFNGYCSTLTMKGRGLPTTAQGACGTILIVNGAANLKAIPYGMGAIIILLHLAMGRMFGFFHRSLR</sequence>
<dbReference type="Proteomes" id="UP000799779">
    <property type="component" value="Unassembled WGS sequence"/>
</dbReference>
<keyword evidence="1" id="KW-0812">Transmembrane</keyword>
<gene>
    <name evidence="3" type="ORF">P154DRAFT_78823</name>
</gene>
<evidence type="ECO:0000256" key="2">
    <source>
        <dbReference type="SAM" id="SignalP"/>
    </source>
</evidence>
<accession>A0A6A5WS46</accession>
<organism evidence="3 4">
    <name type="scientific">Amniculicola lignicola CBS 123094</name>
    <dbReference type="NCBI Taxonomy" id="1392246"/>
    <lineage>
        <taxon>Eukaryota</taxon>
        <taxon>Fungi</taxon>
        <taxon>Dikarya</taxon>
        <taxon>Ascomycota</taxon>
        <taxon>Pezizomycotina</taxon>
        <taxon>Dothideomycetes</taxon>
        <taxon>Pleosporomycetidae</taxon>
        <taxon>Pleosporales</taxon>
        <taxon>Amniculicolaceae</taxon>
        <taxon>Amniculicola</taxon>
    </lineage>
</organism>
<protein>
    <recommendedName>
        <fullName evidence="5">Carbohydrate-binding module family 19 domain-containing protein</fullName>
    </recommendedName>
</protein>
<evidence type="ECO:0008006" key="5">
    <source>
        <dbReference type="Google" id="ProtNLM"/>
    </source>
</evidence>
<evidence type="ECO:0000313" key="3">
    <source>
        <dbReference type="EMBL" id="KAF2003609.1"/>
    </source>
</evidence>
<feature type="chain" id="PRO_5025362602" description="Carbohydrate-binding module family 19 domain-containing protein" evidence="2">
    <location>
        <begin position="25"/>
        <end position="209"/>
    </location>
</feature>
<keyword evidence="1" id="KW-0472">Membrane</keyword>
<reference evidence="3" key="1">
    <citation type="journal article" date="2020" name="Stud. Mycol.">
        <title>101 Dothideomycetes genomes: a test case for predicting lifestyles and emergence of pathogens.</title>
        <authorList>
            <person name="Haridas S."/>
            <person name="Albert R."/>
            <person name="Binder M."/>
            <person name="Bloem J."/>
            <person name="Labutti K."/>
            <person name="Salamov A."/>
            <person name="Andreopoulos B."/>
            <person name="Baker S."/>
            <person name="Barry K."/>
            <person name="Bills G."/>
            <person name="Bluhm B."/>
            <person name="Cannon C."/>
            <person name="Castanera R."/>
            <person name="Culley D."/>
            <person name="Daum C."/>
            <person name="Ezra D."/>
            <person name="Gonzalez J."/>
            <person name="Henrissat B."/>
            <person name="Kuo A."/>
            <person name="Liang C."/>
            <person name="Lipzen A."/>
            <person name="Lutzoni F."/>
            <person name="Magnuson J."/>
            <person name="Mondo S."/>
            <person name="Nolan M."/>
            <person name="Ohm R."/>
            <person name="Pangilinan J."/>
            <person name="Park H.-J."/>
            <person name="Ramirez L."/>
            <person name="Alfaro M."/>
            <person name="Sun H."/>
            <person name="Tritt A."/>
            <person name="Yoshinaga Y."/>
            <person name="Zwiers L.-H."/>
            <person name="Turgeon B."/>
            <person name="Goodwin S."/>
            <person name="Spatafora J."/>
            <person name="Crous P."/>
            <person name="Grigoriev I."/>
        </authorList>
    </citation>
    <scope>NUCLEOTIDE SEQUENCE</scope>
    <source>
        <strain evidence="3">CBS 123094</strain>
    </source>
</reference>
<dbReference type="PANTHER" id="PTHR39599:SF1">
    <property type="entry name" value="GPI-ANCHORED PROTEIN (EUROFUNG)"/>
    <property type="match status" value="1"/>
</dbReference>
<feature type="signal peptide" evidence="2">
    <location>
        <begin position="1"/>
        <end position="24"/>
    </location>
</feature>